<accession>A0AAN4Q2H5</accession>
<sequence length="44" mass="5051">MRMPFYHLQSAHQQLVARQLVPGENLYEDYGAVLRDVSHPAPKS</sequence>
<evidence type="ECO:0000313" key="2">
    <source>
        <dbReference type="Proteomes" id="UP000248291"/>
    </source>
</evidence>
<evidence type="ECO:0000313" key="1">
    <source>
        <dbReference type="EMBL" id="GBH14585.1"/>
    </source>
</evidence>
<dbReference type="AlphaFoldDB" id="A0AAN4Q2H5"/>
<proteinExistence type="predicted"/>
<dbReference type="Proteomes" id="UP000248291">
    <property type="component" value="Unassembled WGS sequence"/>
</dbReference>
<dbReference type="EMBL" id="BGKA01000018">
    <property type="protein sequence ID" value="GBH14585.1"/>
    <property type="molecule type" value="Genomic_DNA"/>
</dbReference>
<gene>
    <name evidence="1" type="ORF">KPSA3_00477</name>
</gene>
<reference evidence="1 2" key="1">
    <citation type="submission" date="2018-04" db="EMBL/GenBank/DDBJ databases">
        <title>Draft genome sequence of Pseudomonas syringae pv. actinidiae biovar 3 strains isolated from kiwifruit in Kagawa prefecture.</title>
        <authorList>
            <person name="Tabuchi M."/>
            <person name="Saito M."/>
            <person name="Fujiwara S."/>
            <person name="Sasa N."/>
            <person name="Akimitsu K."/>
            <person name="Gomi K."/>
            <person name="Konishi-Sugita S."/>
            <person name="Hamano K."/>
            <person name="Kataoka I."/>
        </authorList>
    </citation>
    <scope>NUCLEOTIDE SEQUENCE [LARGE SCALE GENOMIC DNA]</scope>
    <source>
        <strain evidence="1 2">MAFF212211</strain>
    </source>
</reference>
<protein>
    <recommendedName>
        <fullName evidence="3">Fatty acid desaturase</fullName>
    </recommendedName>
</protein>
<organism evidence="1 2">
    <name type="scientific">Pseudomonas syringae pv. actinidiae</name>
    <dbReference type="NCBI Taxonomy" id="103796"/>
    <lineage>
        <taxon>Bacteria</taxon>
        <taxon>Pseudomonadati</taxon>
        <taxon>Pseudomonadota</taxon>
        <taxon>Gammaproteobacteria</taxon>
        <taxon>Pseudomonadales</taxon>
        <taxon>Pseudomonadaceae</taxon>
        <taxon>Pseudomonas</taxon>
        <taxon>Pseudomonas syringae</taxon>
    </lineage>
</organism>
<name>A0AAN4Q2H5_PSESF</name>
<comment type="caution">
    <text evidence="1">The sequence shown here is derived from an EMBL/GenBank/DDBJ whole genome shotgun (WGS) entry which is preliminary data.</text>
</comment>
<evidence type="ECO:0008006" key="3">
    <source>
        <dbReference type="Google" id="ProtNLM"/>
    </source>
</evidence>